<dbReference type="PANTHER" id="PTHR36206:SF16">
    <property type="entry name" value="TRANSCRIPTION FACTOR DOMAIN-CONTAINING PROTEIN-RELATED"/>
    <property type="match status" value="1"/>
</dbReference>
<proteinExistence type="predicted"/>
<evidence type="ECO:0000256" key="3">
    <source>
        <dbReference type="ARBA" id="ARBA00023015"/>
    </source>
</evidence>
<evidence type="ECO:0000256" key="7">
    <source>
        <dbReference type="SAM" id="Phobius"/>
    </source>
</evidence>
<dbReference type="PANTHER" id="PTHR36206">
    <property type="entry name" value="ASPERCRYPTIN BIOSYNTHESIS CLUSTER-SPECIFIC TRANSCRIPTION REGULATOR ATNN-RELATED"/>
    <property type="match status" value="1"/>
</dbReference>
<dbReference type="GO" id="GO:0003677">
    <property type="term" value="F:DNA binding"/>
    <property type="evidence" value="ECO:0007669"/>
    <property type="project" value="UniProtKB-KW"/>
</dbReference>
<keyword evidence="7" id="KW-0472">Membrane</keyword>
<dbReference type="CDD" id="cd00067">
    <property type="entry name" value="GAL4"/>
    <property type="match status" value="1"/>
</dbReference>
<evidence type="ECO:0000256" key="6">
    <source>
        <dbReference type="ARBA" id="ARBA00023242"/>
    </source>
</evidence>
<keyword evidence="1" id="KW-0479">Metal-binding</keyword>
<dbReference type="Pfam" id="PF00172">
    <property type="entry name" value="Zn_clus"/>
    <property type="match status" value="1"/>
</dbReference>
<keyword evidence="4" id="KW-0238">DNA-binding</keyword>
<dbReference type="GO" id="GO:0009893">
    <property type="term" value="P:positive regulation of metabolic process"/>
    <property type="evidence" value="ECO:0007669"/>
    <property type="project" value="UniProtKB-ARBA"/>
</dbReference>
<dbReference type="PROSITE" id="PS50048">
    <property type="entry name" value="ZN2_CY6_FUNGAL_2"/>
    <property type="match status" value="1"/>
</dbReference>
<evidence type="ECO:0000256" key="1">
    <source>
        <dbReference type="ARBA" id="ARBA00022723"/>
    </source>
</evidence>
<evidence type="ECO:0000256" key="2">
    <source>
        <dbReference type="ARBA" id="ARBA00022833"/>
    </source>
</evidence>
<dbReference type="Proteomes" id="UP000248423">
    <property type="component" value="Unassembled WGS sequence"/>
</dbReference>
<dbReference type="SMART" id="SM00066">
    <property type="entry name" value="GAL4"/>
    <property type="match status" value="1"/>
</dbReference>
<keyword evidence="10" id="KW-1185">Reference proteome</keyword>
<dbReference type="Pfam" id="PF11951">
    <property type="entry name" value="Fungal_trans_2"/>
    <property type="match status" value="1"/>
</dbReference>
<dbReference type="OrthoDB" id="2593732at2759"/>
<dbReference type="STRING" id="1448318.A0A319FA42"/>
<protein>
    <submittedName>
        <fullName evidence="9">C6 zinc finger domain protein</fullName>
    </submittedName>
</protein>
<keyword evidence="7" id="KW-1133">Transmembrane helix</keyword>
<dbReference type="GO" id="GO:0000981">
    <property type="term" value="F:DNA-binding transcription factor activity, RNA polymerase II-specific"/>
    <property type="evidence" value="ECO:0007669"/>
    <property type="project" value="InterPro"/>
</dbReference>
<keyword evidence="2" id="KW-0862">Zinc</keyword>
<evidence type="ECO:0000313" key="10">
    <source>
        <dbReference type="Proteomes" id="UP000248423"/>
    </source>
</evidence>
<dbReference type="InterPro" id="IPR021858">
    <property type="entry name" value="Fun_TF"/>
</dbReference>
<dbReference type="GO" id="GO:0008270">
    <property type="term" value="F:zinc ion binding"/>
    <property type="evidence" value="ECO:0007669"/>
    <property type="project" value="InterPro"/>
</dbReference>
<gene>
    <name evidence="9" type="ORF">BO78DRAFT_472429</name>
</gene>
<keyword evidence="7" id="KW-0812">Transmembrane</keyword>
<keyword evidence="6" id="KW-0539">Nucleus</keyword>
<sequence>MTERRVVPIAKGRQVKTPRKRSKTGCRTCRARRIKCDEAPGSCRNCTSTGRVCEGYDLHRLPIKRNQCPPIIGIGPGRSMTSDEKRGFSYFQHHLIPSLVVFFDSSLWQTSVLQMCSADPAVCHAVNMLSAIHQDAEAKGMRLAGVDLQNARHRFALEQETRSFALLRKRRASVDPQVRHVMLLCCLLFVMAELLLGQYANAFAHLRSGLRVLDESRRLGLPVARGLVNAFKMLDTQSTHVGVIESVVCIDEQDDQVPDAFTSLDDAREALGRVANGWIPFIAKCWRLSETELMGDYETLWLERRRLLSSFEQFRPLIHQFCERSYPKLRPKEQRGADLLRLQCLGMTIVLKTCLCDEDDPGPPTSEYIDLLSAHEAFMEKFPHRPTFSLEPGIIGGLYGVASKCPDLGVRCRAIKALRSWPRYEGMLNSNVAAAVAVEGLKVELRRLSGDVRDLDHSLDQRPDQSLLKALKSTEKAGDWALVRDVELR</sequence>
<dbReference type="EMBL" id="KZ826389">
    <property type="protein sequence ID" value="PYI02813.1"/>
    <property type="molecule type" value="Genomic_DNA"/>
</dbReference>
<evidence type="ECO:0000259" key="8">
    <source>
        <dbReference type="PROSITE" id="PS50048"/>
    </source>
</evidence>
<keyword evidence="3" id="KW-0805">Transcription regulation</keyword>
<feature type="domain" description="Zn(2)-C6 fungal-type" evidence="8">
    <location>
        <begin position="25"/>
        <end position="53"/>
    </location>
</feature>
<evidence type="ECO:0000256" key="5">
    <source>
        <dbReference type="ARBA" id="ARBA00023163"/>
    </source>
</evidence>
<dbReference type="InterPro" id="IPR052360">
    <property type="entry name" value="Transcr_Regulatory_Proteins"/>
</dbReference>
<evidence type="ECO:0000256" key="4">
    <source>
        <dbReference type="ARBA" id="ARBA00023125"/>
    </source>
</evidence>
<feature type="transmembrane region" description="Helical" evidence="7">
    <location>
        <begin position="178"/>
        <end position="200"/>
    </location>
</feature>
<dbReference type="PROSITE" id="PS00463">
    <property type="entry name" value="ZN2_CY6_FUNGAL_1"/>
    <property type="match status" value="1"/>
</dbReference>
<name>A0A319FA42_ASPSB</name>
<reference evidence="9 10" key="1">
    <citation type="submission" date="2018-02" db="EMBL/GenBank/DDBJ databases">
        <title>The genomes of Aspergillus section Nigri reveals drivers in fungal speciation.</title>
        <authorList>
            <consortium name="DOE Joint Genome Institute"/>
            <person name="Vesth T.C."/>
            <person name="Nybo J."/>
            <person name="Theobald S."/>
            <person name="Brandl J."/>
            <person name="Frisvad J.C."/>
            <person name="Nielsen K.F."/>
            <person name="Lyhne E.K."/>
            <person name="Kogle M.E."/>
            <person name="Kuo A."/>
            <person name="Riley R."/>
            <person name="Clum A."/>
            <person name="Nolan M."/>
            <person name="Lipzen A."/>
            <person name="Salamov A."/>
            <person name="Henrissat B."/>
            <person name="Wiebenga A."/>
            <person name="De vries R.P."/>
            <person name="Grigoriev I.V."/>
            <person name="Mortensen U.H."/>
            <person name="Andersen M.R."/>
            <person name="Baker S.E."/>
        </authorList>
    </citation>
    <scope>NUCLEOTIDE SEQUENCE [LARGE SCALE GENOMIC DNA]</scope>
    <source>
        <strain evidence="9 10">CBS 121057</strain>
    </source>
</reference>
<keyword evidence="5" id="KW-0804">Transcription</keyword>
<dbReference type="InterPro" id="IPR001138">
    <property type="entry name" value="Zn2Cys6_DnaBD"/>
</dbReference>
<dbReference type="AlphaFoldDB" id="A0A319FA42"/>
<organism evidence="9 10">
    <name type="scientific">Aspergillus sclerotiicarbonarius (strain CBS 121057 / IBT 28362)</name>
    <dbReference type="NCBI Taxonomy" id="1448318"/>
    <lineage>
        <taxon>Eukaryota</taxon>
        <taxon>Fungi</taxon>
        <taxon>Dikarya</taxon>
        <taxon>Ascomycota</taxon>
        <taxon>Pezizomycotina</taxon>
        <taxon>Eurotiomycetes</taxon>
        <taxon>Eurotiomycetidae</taxon>
        <taxon>Eurotiales</taxon>
        <taxon>Aspergillaceae</taxon>
        <taxon>Aspergillus</taxon>
        <taxon>Aspergillus subgen. Circumdati</taxon>
    </lineage>
</organism>
<dbReference type="Gene3D" id="4.10.240.10">
    <property type="entry name" value="Zn(2)-C6 fungal-type DNA-binding domain"/>
    <property type="match status" value="1"/>
</dbReference>
<evidence type="ECO:0000313" key="9">
    <source>
        <dbReference type="EMBL" id="PYI02813.1"/>
    </source>
</evidence>
<accession>A0A319FA42</accession>
<dbReference type="InterPro" id="IPR036864">
    <property type="entry name" value="Zn2-C6_fun-type_DNA-bd_sf"/>
</dbReference>
<dbReference type="VEuPathDB" id="FungiDB:BO78DRAFT_472429"/>
<dbReference type="SUPFAM" id="SSF57701">
    <property type="entry name" value="Zn2/Cys6 DNA-binding domain"/>
    <property type="match status" value="1"/>
</dbReference>